<evidence type="ECO:0000256" key="3">
    <source>
        <dbReference type="ARBA" id="ARBA00022692"/>
    </source>
</evidence>
<accession>A0A0G1HJ09</accession>
<keyword evidence="3 6" id="KW-0812">Transmembrane</keyword>
<keyword evidence="2" id="KW-0488">Methylation</keyword>
<gene>
    <name evidence="8" type="ORF">UV91_C0010G0016</name>
</gene>
<comment type="subcellular location">
    <subcellularLocation>
        <location evidence="1">Membrane</location>
        <topology evidence="1">Single-pass membrane protein</topology>
    </subcellularLocation>
</comment>
<dbReference type="SUPFAM" id="SSF54523">
    <property type="entry name" value="Pili subunits"/>
    <property type="match status" value="1"/>
</dbReference>
<comment type="caution">
    <text evidence="8">The sequence shown here is derived from an EMBL/GenBank/DDBJ whole genome shotgun (WGS) entry which is preliminary data.</text>
</comment>
<dbReference type="InterPro" id="IPR012902">
    <property type="entry name" value="N_methyl_site"/>
</dbReference>
<reference evidence="8 9" key="1">
    <citation type="journal article" date="2015" name="Nature">
        <title>rRNA introns, odd ribosomes, and small enigmatic genomes across a large radiation of phyla.</title>
        <authorList>
            <person name="Brown C.T."/>
            <person name="Hug L.A."/>
            <person name="Thomas B.C."/>
            <person name="Sharon I."/>
            <person name="Castelle C.J."/>
            <person name="Singh A."/>
            <person name="Wilkins M.J."/>
            <person name="Williams K.H."/>
            <person name="Banfield J.F."/>
        </authorList>
    </citation>
    <scope>NUCLEOTIDE SEQUENCE [LARGE SCALE GENOMIC DNA]</scope>
</reference>
<sequence>MLSILKNKKGFTLIELLVVVAIIGILASVVLASLNIARGKGTAAAIKSNLKNAIAQAELSYSDVGDYSGACTAIAKMLTAVTSAGASSACYSYNNAGLSDVYQRWGASGIKGTSTPIQAWSSSPTGAATWDVQGVNFSGVFVGADVTMNWDTANTACGIAGGRLPTTEELKTLSDATYTASGNTTRTPPGFVASFYWSSTTVPFNSAWAYGVNMTTGVLSYDNKPSNYYVRCVR</sequence>
<evidence type="ECO:0000256" key="4">
    <source>
        <dbReference type="ARBA" id="ARBA00022989"/>
    </source>
</evidence>
<dbReference type="PANTHER" id="PTHR30093:SF44">
    <property type="entry name" value="TYPE II SECRETION SYSTEM CORE PROTEIN G"/>
    <property type="match status" value="1"/>
</dbReference>
<dbReference type="Proteomes" id="UP000033907">
    <property type="component" value="Unassembled WGS sequence"/>
</dbReference>
<dbReference type="InterPro" id="IPR002416">
    <property type="entry name" value="T2SS_protein-GspH"/>
</dbReference>
<dbReference type="PRINTS" id="PR00885">
    <property type="entry name" value="BCTERIALGSPH"/>
</dbReference>
<dbReference type="AlphaFoldDB" id="A0A0G1HJ09"/>
<dbReference type="GO" id="GO:0015627">
    <property type="term" value="C:type II protein secretion system complex"/>
    <property type="evidence" value="ECO:0007669"/>
    <property type="project" value="InterPro"/>
</dbReference>
<feature type="domain" description="Lcl C-terminal" evidence="7">
    <location>
        <begin position="155"/>
        <end position="234"/>
    </location>
</feature>
<evidence type="ECO:0000256" key="5">
    <source>
        <dbReference type="ARBA" id="ARBA00023136"/>
    </source>
</evidence>
<evidence type="ECO:0000256" key="1">
    <source>
        <dbReference type="ARBA" id="ARBA00004167"/>
    </source>
</evidence>
<feature type="transmembrane region" description="Helical" evidence="6">
    <location>
        <begin position="12"/>
        <end position="34"/>
    </location>
</feature>
<dbReference type="InterPro" id="IPR045584">
    <property type="entry name" value="Pilin-like"/>
</dbReference>
<evidence type="ECO:0000256" key="6">
    <source>
        <dbReference type="SAM" id="Phobius"/>
    </source>
</evidence>
<evidence type="ECO:0000313" key="8">
    <source>
        <dbReference type="EMBL" id="KKT10829.1"/>
    </source>
</evidence>
<dbReference type="Pfam" id="PF07603">
    <property type="entry name" value="Lcl_C"/>
    <property type="match status" value="1"/>
</dbReference>
<organism evidence="8 9">
    <name type="scientific">Candidatus Nomurabacteria bacterium GW2011_GWF2_43_24</name>
    <dbReference type="NCBI Taxonomy" id="1618778"/>
    <lineage>
        <taxon>Bacteria</taxon>
        <taxon>Candidatus Nomuraibacteriota</taxon>
    </lineage>
</organism>
<dbReference type="PROSITE" id="PS00409">
    <property type="entry name" value="PROKAR_NTER_METHYL"/>
    <property type="match status" value="1"/>
</dbReference>
<evidence type="ECO:0000259" key="7">
    <source>
        <dbReference type="Pfam" id="PF07603"/>
    </source>
</evidence>
<keyword evidence="4 6" id="KW-1133">Transmembrane helix</keyword>
<keyword evidence="5 6" id="KW-0472">Membrane</keyword>
<proteinExistence type="predicted"/>
<dbReference type="InterPro" id="IPR011460">
    <property type="entry name" value="Lcl_C"/>
</dbReference>
<dbReference type="Pfam" id="PF07963">
    <property type="entry name" value="N_methyl"/>
    <property type="match status" value="1"/>
</dbReference>
<protein>
    <recommendedName>
        <fullName evidence="7">Lcl C-terminal domain-containing protein</fullName>
    </recommendedName>
</protein>
<dbReference type="PANTHER" id="PTHR30093">
    <property type="entry name" value="GENERAL SECRETION PATHWAY PROTEIN G"/>
    <property type="match status" value="1"/>
</dbReference>
<dbReference type="NCBIfam" id="TIGR02532">
    <property type="entry name" value="IV_pilin_GFxxxE"/>
    <property type="match status" value="1"/>
</dbReference>
<dbReference type="EMBL" id="LCGH01000010">
    <property type="protein sequence ID" value="KKT10829.1"/>
    <property type="molecule type" value="Genomic_DNA"/>
</dbReference>
<evidence type="ECO:0000256" key="2">
    <source>
        <dbReference type="ARBA" id="ARBA00022481"/>
    </source>
</evidence>
<dbReference type="GO" id="GO:0016020">
    <property type="term" value="C:membrane"/>
    <property type="evidence" value="ECO:0007669"/>
    <property type="project" value="UniProtKB-SubCell"/>
</dbReference>
<evidence type="ECO:0000313" key="9">
    <source>
        <dbReference type="Proteomes" id="UP000033907"/>
    </source>
</evidence>
<dbReference type="GO" id="GO:0015628">
    <property type="term" value="P:protein secretion by the type II secretion system"/>
    <property type="evidence" value="ECO:0007669"/>
    <property type="project" value="InterPro"/>
</dbReference>
<name>A0A0G1HJ09_9BACT</name>
<dbReference type="Gene3D" id="3.30.700.10">
    <property type="entry name" value="Glycoprotein, Type 4 Pilin"/>
    <property type="match status" value="1"/>
</dbReference>